<feature type="transmembrane region" description="Helical" evidence="7">
    <location>
        <begin position="181"/>
        <end position="203"/>
    </location>
</feature>
<keyword evidence="3" id="KW-1003">Cell membrane</keyword>
<feature type="transmembrane region" description="Helical" evidence="7">
    <location>
        <begin position="6"/>
        <end position="28"/>
    </location>
</feature>
<dbReference type="EMBL" id="LUCV01000004">
    <property type="protein sequence ID" value="OAI94676.1"/>
    <property type="molecule type" value="Genomic_DNA"/>
</dbReference>
<evidence type="ECO:0000256" key="3">
    <source>
        <dbReference type="ARBA" id="ARBA00022475"/>
    </source>
</evidence>
<keyword evidence="6 7" id="KW-0472">Membrane</keyword>
<feature type="transmembrane region" description="Helical" evidence="7">
    <location>
        <begin position="112"/>
        <end position="133"/>
    </location>
</feature>
<dbReference type="AlphaFoldDB" id="A0A177SUL4"/>
<dbReference type="GO" id="GO:0005886">
    <property type="term" value="C:plasma membrane"/>
    <property type="evidence" value="ECO:0007669"/>
    <property type="project" value="UniProtKB-SubCell"/>
</dbReference>
<dbReference type="PANTHER" id="PTHR30086:SF14">
    <property type="entry name" value="HOMOSERINE_HOMOSERINE LACTONE EFFLUX PROTEIN"/>
    <property type="match status" value="1"/>
</dbReference>
<keyword evidence="5 7" id="KW-1133">Transmembrane helix</keyword>
<gene>
    <name evidence="8" type="ORF">AYO28_06510</name>
</gene>
<reference evidence="8 9" key="1">
    <citation type="submission" date="2016-03" db="EMBL/GenBank/DDBJ databases">
        <title>Draft Genome Assembly of Pseudomonas putida strain CBF10-2.</title>
        <authorList>
            <person name="Iyer R.S."/>
            <person name="Damania A."/>
        </authorList>
    </citation>
    <scope>NUCLEOTIDE SEQUENCE [LARGE SCALE GENOMIC DNA]</scope>
    <source>
        <strain evidence="8 9">CBF10-2</strain>
    </source>
</reference>
<comment type="similarity">
    <text evidence="2">Belongs to the Rht family.</text>
</comment>
<feature type="transmembrane region" description="Helical" evidence="7">
    <location>
        <begin position="40"/>
        <end position="65"/>
    </location>
</feature>
<protein>
    <submittedName>
        <fullName evidence="8">Lysine transporter LysE</fullName>
    </submittedName>
</protein>
<evidence type="ECO:0000256" key="7">
    <source>
        <dbReference type="SAM" id="Phobius"/>
    </source>
</evidence>
<comment type="subcellular location">
    <subcellularLocation>
        <location evidence="1">Cell membrane</location>
        <topology evidence="1">Multi-pass membrane protein</topology>
    </subcellularLocation>
</comment>
<keyword evidence="4 7" id="KW-0812">Transmembrane</keyword>
<proteinExistence type="inferred from homology"/>
<feature type="transmembrane region" description="Helical" evidence="7">
    <location>
        <begin position="145"/>
        <end position="169"/>
    </location>
</feature>
<dbReference type="GO" id="GO:0042970">
    <property type="term" value="F:homoserine transmembrane transporter activity"/>
    <property type="evidence" value="ECO:0007669"/>
    <property type="project" value="TreeGrafter"/>
</dbReference>
<organism evidence="8 9">
    <name type="scientific">Pseudomonas putida</name>
    <name type="common">Arthrobacter siderocapsulatus</name>
    <dbReference type="NCBI Taxonomy" id="303"/>
    <lineage>
        <taxon>Bacteria</taxon>
        <taxon>Pseudomonadati</taxon>
        <taxon>Pseudomonadota</taxon>
        <taxon>Gammaproteobacteria</taxon>
        <taxon>Pseudomonadales</taxon>
        <taxon>Pseudomonadaceae</taxon>
        <taxon>Pseudomonas</taxon>
    </lineage>
</organism>
<feature type="transmembrane region" description="Helical" evidence="7">
    <location>
        <begin position="71"/>
        <end position="91"/>
    </location>
</feature>
<dbReference type="Pfam" id="PF01810">
    <property type="entry name" value="LysE"/>
    <property type="match status" value="1"/>
</dbReference>
<comment type="caution">
    <text evidence="8">The sequence shown here is derived from an EMBL/GenBank/DDBJ whole genome shotgun (WGS) entry which is preliminary data.</text>
</comment>
<evidence type="ECO:0000313" key="9">
    <source>
        <dbReference type="Proteomes" id="UP000077752"/>
    </source>
</evidence>
<sequence>MDASTLLLYIIAASAVMITPGPAMLLALNNGASHGMRVAGFGMAGAMLSDLILIAAVGCGLGALLQASEQLFSLVKWVGAAYLLYLAVVLWRAPVRALGVSGGAAAVSGRSTFVRALIVGLSNPKGLLFFSAFLPQFIRPEQPVLQQYLVLAVITASLDCLMMVVYALGGRHAVRAFSARVMQWINRGCAGMLAVLAVGLSLYRRNDLH</sequence>
<dbReference type="InterPro" id="IPR001123">
    <property type="entry name" value="LeuE-type"/>
</dbReference>
<dbReference type="PANTHER" id="PTHR30086">
    <property type="entry name" value="ARGININE EXPORTER PROTEIN ARGO"/>
    <property type="match status" value="1"/>
</dbReference>
<name>A0A177SUL4_PSEPU</name>
<evidence type="ECO:0000313" key="8">
    <source>
        <dbReference type="EMBL" id="OAI94676.1"/>
    </source>
</evidence>
<accession>A0A177SUL4</accession>
<dbReference type="PIRSF" id="PIRSF006324">
    <property type="entry name" value="LeuE"/>
    <property type="match status" value="1"/>
</dbReference>
<dbReference type="RefSeq" id="WP_064301261.1">
    <property type="nucleotide sequence ID" value="NZ_LUCV01000004.1"/>
</dbReference>
<evidence type="ECO:0000256" key="5">
    <source>
        <dbReference type="ARBA" id="ARBA00022989"/>
    </source>
</evidence>
<evidence type="ECO:0000256" key="2">
    <source>
        <dbReference type="ARBA" id="ARBA00007928"/>
    </source>
</evidence>
<evidence type="ECO:0000256" key="4">
    <source>
        <dbReference type="ARBA" id="ARBA00022692"/>
    </source>
</evidence>
<evidence type="ECO:0000256" key="1">
    <source>
        <dbReference type="ARBA" id="ARBA00004651"/>
    </source>
</evidence>
<evidence type="ECO:0000256" key="6">
    <source>
        <dbReference type="ARBA" id="ARBA00023136"/>
    </source>
</evidence>
<dbReference type="Proteomes" id="UP000077752">
    <property type="component" value="Unassembled WGS sequence"/>
</dbReference>